<dbReference type="SMART" id="SM00516">
    <property type="entry name" value="SEC14"/>
    <property type="match status" value="1"/>
</dbReference>
<dbReference type="PANTHER" id="PTHR47159">
    <property type="entry name" value="PROTEIN CBG07705-RELATED"/>
    <property type="match status" value="1"/>
</dbReference>
<feature type="domain" description="CRAL-TRIO" evidence="1">
    <location>
        <begin position="75"/>
        <end position="250"/>
    </location>
</feature>
<dbReference type="WBParaSite" id="sdigi.contig674.g9454.t1">
    <property type="protein sequence ID" value="sdigi.contig674.g9454.t1"/>
    <property type="gene ID" value="sdigi.contig674.g9454"/>
</dbReference>
<evidence type="ECO:0000313" key="3">
    <source>
        <dbReference type="WBParaSite" id="sdigi.contig674.g9454.t1"/>
    </source>
</evidence>
<proteinExistence type="predicted"/>
<organism evidence="2 3">
    <name type="scientific">Setaria digitata</name>
    <dbReference type="NCBI Taxonomy" id="48799"/>
    <lineage>
        <taxon>Eukaryota</taxon>
        <taxon>Metazoa</taxon>
        <taxon>Ecdysozoa</taxon>
        <taxon>Nematoda</taxon>
        <taxon>Chromadorea</taxon>
        <taxon>Rhabditida</taxon>
        <taxon>Spirurina</taxon>
        <taxon>Spiruromorpha</taxon>
        <taxon>Filarioidea</taxon>
        <taxon>Setariidae</taxon>
        <taxon>Setaria</taxon>
    </lineage>
</organism>
<dbReference type="PANTHER" id="PTHR47159:SF3">
    <property type="entry name" value="CRAL-TRIO DOMAIN-CONTAINING PROTEIN"/>
    <property type="match status" value="1"/>
</dbReference>
<dbReference type="AlphaFoldDB" id="A0A915Q698"/>
<protein>
    <submittedName>
        <fullName evidence="3">CRAL-TRIO domain-containing protein</fullName>
    </submittedName>
</protein>
<dbReference type="InterPro" id="IPR058960">
    <property type="entry name" value="Ctg-1-like_C"/>
</dbReference>
<reference evidence="3" key="1">
    <citation type="submission" date="2022-11" db="UniProtKB">
        <authorList>
            <consortium name="WormBaseParasite"/>
        </authorList>
    </citation>
    <scope>IDENTIFICATION</scope>
</reference>
<evidence type="ECO:0000259" key="1">
    <source>
        <dbReference type="PROSITE" id="PS50191"/>
    </source>
</evidence>
<dbReference type="Pfam" id="PF25883">
    <property type="entry name" value="F28H7_8_C"/>
    <property type="match status" value="1"/>
</dbReference>
<dbReference type="SUPFAM" id="SSF101576">
    <property type="entry name" value="Supernatant protein factor (SPF), C-terminal domain"/>
    <property type="match status" value="1"/>
</dbReference>
<dbReference type="CDD" id="cd00170">
    <property type="entry name" value="SEC14"/>
    <property type="match status" value="1"/>
</dbReference>
<dbReference type="Proteomes" id="UP000887581">
    <property type="component" value="Unplaced"/>
</dbReference>
<dbReference type="InterPro" id="IPR036865">
    <property type="entry name" value="CRAL-TRIO_dom_sf"/>
</dbReference>
<dbReference type="Gene3D" id="2.60.120.680">
    <property type="entry name" value="GOLD domain"/>
    <property type="match status" value="1"/>
</dbReference>
<name>A0A915Q698_9BILA</name>
<dbReference type="InterPro" id="IPR053302">
    <property type="entry name" value="CRAL-TRIO_domain"/>
</dbReference>
<dbReference type="SUPFAM" id="SSF52087">
    <property type="entry name" value="CRAL/TRIO domain"/>
    <property type="match status" value="1"/>
</dbReference>
<accession>A0A915Q698</accession>
<evidence type="ECO:0000313" key="2">
    <source>
        <dbReference type="Proteomes" id="UP000887581"/>
    </source>
</evidence>
<sequence length="370" mass="42681">MPPCNSISKEDRASIEKLREAVRDKLTPYYDTDFNLLRWLQGHDYNFDIIIPKLKNHLLLRKSRWDLDKLADKPRNHPLHFYWKAGLTGPAVKTPNVIVNIEQTGRNDYWGMMQTFSVIDIMAARTHDLELQLRRVMEMEAKTGEQAFIMYVMDLTDLKYDKHLLTLVTGALSCISTFMSDHYVEMIHKFALVNAPSFIASIWAIAKPLLPERTRDKVSIFGSNWKTEIQNMIVPEVFKAELELSVPIDPQQYCKEKMNGDCEILSILAGKTETIDISAEKDSVIRWCLQANGDFGFTILYAENEACNQSNSLINIYPILVKVPGPTVVPIRDELKCAKSGIYKFRFSNEHAWFHTLNIRYSVDVELKRE</sequence>
<dbReference type="Gene3D" id="3.40.525.10">
    <property type="entry name" value="CRAL-TRIO lipid binding domain"/>
    <property type="match status" value="1"/>
</dbReference>
<dbReference type="Pfam" id="PF00650">
    <property type="entry name" value="CRAL_TRIO"/>
    <property type="match status" value="1"/>
</dbReference>
<dbReference type="InterPro" id="IPR001251">
    <property type="entry name" value="CRAL-TRIO_dom"/>
</dbReference>
<dbReference type="InterPro" id="IPR036598">
    <property type="entry name" value="GOLD_dom_sf"/>
</dbReference>
<dbReference type="PROSITE" id="PS50191">
    <property type="entry name" value="CRAL_TRIO"/>
    <property type="match status" value="1"/>
</dbReference>
<keyword evidence="2" id="KW-1185">Reference proteome</keyword>